<keyword evidence="3" id="KW-1185">Reference proteome</keyword>
<feature type="region of interest" description="Disordered" evidence="1">
    <location>
        <begin position="1"/>
        <end position="32"/>
    </location>
</feature>
<evidence type="ECO:0000313" key="3">
    <source>
        <dbReference type="Proteomes" id="UP000315095"/>
    </source>
</evidence>
<comment type="caution">
    <text evidence="2">The sequence shown here is derived from an EMBL/GenBank/DDBJ whole genome shotgun (WGS) entry which is preliminary data.</text>
</comment>
<evidence type="ECO:0000256" key="1">
    <source>
        <dbReference type="SAM" id="MobiDB-lite"/>
    </source>
</evidence>
<reference evidence="3" key="1">
    <citation type="submission" date="2017-01" db="EMBL/GenBank/DDBJ databases">
        <title>Komagataeibacter sp. MSKU9 whole genome sequencing project.</title>
        <authorList>
            <person name="Matsutani M."/>
            <person name="Naloka K."/>
            <person name="Theeragool G."/>
            <person name="Yakushi T."/>
            <person name="Matsushita K."/>
        </authorList>
    </citation>
    <scope>NUCLEOTIDE SEQUENCE [LARGE SCALE GENOMIC DNA]</scope>
    <source>
        <strain evidence="3">MSKU9</strain>
    </source>
</reference>
<sequence length="220" mass="24108">MGFVTAQSRIDERQGRVSGPTALIRRGNRPTSAVPVPPTLPYISVFHPHIVLERGEQDRLMTRTRKMLAHFISSQSCDPPTGGIQEFQENGVYGLDQDNALVVIGCQMGPYQGNAILFGAPRDGEGRPTPVRLPVPRPHHKDTGLYGPVLTNPDFDPATGALVTLVMGCVRNDCGTRAEWYWRQAHFILTSMNVQETCGGSAPLGNWPSLYRATLSSVEK</sequence>
<dbReference type="Pfam" id="PF06674">
    <property type="entry name" value="DUF1176"/>
    <property type="match status" value="1"/>
</dbReference>
<accession>A0A4P5NN24</accession>
<dbReference type="Proteomes" id="UP000315095">
    <property type="component" value="Unassembled WGS sequence"/>
</dbReference>
<dbReference type="InterPro" id="IPR009560">
    <property type="entry name" value="DUF1176"/>
</dbReference>
<dbReference type="AlphaFoldDB" id="A0A4P5NN24"/>
<dbReference type="RefSeq" id="WP_141259332.1">
    <property type="nucleotide sequence ID" value="NZ_BDLU01000001.1"/>
</dbReference>
<name>A0A4P5NN24_9PROT</name>
<proteinExistence type="predicted"/>
<protein>
    <submittedName>
        <fullName evidence="2">Uncharacterized protein</fullName>
    </submittedName>
</protein>
<evidence type="ECO:0000313" key="2">
    <source>
        <dbReference type="EMBL" id="GCE81877.1"/>
    </source>
</evidence>
<gene>
    <name evidence="2" type="ORF">MSKU9_0018</name>
</gene>
<dbReference type="EMBL" id="BDLU01000001">
    <property type="protein sequence ID" value="GCE81877.1"/>
    <property type="molecule type" value="Genomic_DNA"/>
</dbReference>
<dbReference type="OrthoDB" id="330924at2"/>
<organism evidence="2 3">
    <name type="scientific">Komagataeibacter diospyri</name>
    <dbReference type="NCBI Taxonomy" id="1932662"/>
    <lineage>
        <taxon>Bacteria</taxon>
        <taxon>Pseudomonadati</taxon>
        <taxon>Pseudomonadota</taxon>
        <taxon>Alphaproteobacteria</taxon>
        <taxon>Acetobacterales</taxon>
        <taxon>Acetobacteraceae</taxon>
        <taxon>Komagataeibacter</taxon>
    </lineage>
</organism>